<reference evidence="2" key="1">
    <citation type="submission" date="2021-02" db="EMBL/GenBank/DDBJ databases">
        <authorList>
            <person name="Dougan E. K."/>
            <person name="Rhodes N."/>
            <person name="Thang M."/>
            <person name="Chan C."/>
        </authorList>
    </citation>
    <scope>NUCLEOTIDE SEQUENCE</scope>
</reference>
<comment type="caution">
    <text evidence="2">The sequence shown here is derived from an EMBL/GenBank/DDBJ whole genome shotgun (WGS) entry which is preliminary data.</text>
</comment>
<proteinExistence type="predicted"/>
<keyword evidence="4" id="KW-1185">Reference proteome</keyword>
<evidence type="ECO:0000256" key="1">
    <source>
        <dbReference type="SAM" id="MobiDB-lite"/>
    </source>
</evidence>
<accession>A0A813D3M7</accession>
<feature type="compositionally biased region" description="Low complexity" evidence="1">
    <location>
        <begin position="85"/>
        <end position="108"/>
    </location>
</feature>
<dbReference type="EMBL" id="CAJNNV010000305">
    <property type="protein sequence ID" value="CAE8582136.1"/>
    <property type="molecule type" value="Genomic_DNA"/>
</dbReference>
<dbReference type="AlphaFoldDB" id="A0A813D3M7"/>
<evidence type="ECO:0000313" key="3">
    <source>
        <dbReference type="EMBL" id="CAE8738249.1"/>
    </source>
</evidence>
<organism evidence="2 4">
    <name type="scientific">Polarella glacialis</name>
    <name type="common">Dinoflagellate</name>
    <dbReference type="NCBI Taxonomy" id="89957"/>
    <lineage>
        <taxon>Eukaryota</taxon>
        <taxon>Sar</taxon>
        <taxon>Alveolata</taxon>
        <taxon>Dinophyceae</taxon>
        <taxon>Suessiales</taxon>
        <taxon>Suessiaceae</taxon>
        <taxon>Polarella</taxon>
    </lineage>
</organism>
<feature type="compositionally biased region" description="Low complexity" evidence="1">
    <location>
        <begin position="137"/>
        <end position="152"/>
    </location>
</feature>
<feature type="region of interest" description="Disordered" evidence="1">
    <location>
        <begin position="67"/>
        <end position="212"/>
    </location>
</feature>
<dbReference type="Proteomes" id="UP000654075">
    <property type="component" value="Unassembled WGS sequence"/>
</dbReference>
<dbReference type="EMBL" id="CAJNNW010036912">
    <property type="protein sequence ID" value="CAE8738249.1"/>
    <property type="molecule type" value="Genomic_DNA"/>
</dbReference>
<evidence type="ECO:0000313" key="4">
    <source>
        <dbReference type="Proteomes" id="UP000654075"/>
    </source>
</evidence>
<feature type="non-terminal residue" evidence="2">
    <location>
        <position position="249"/>
    </location>
</feature>
<gene>
    <name evidence="2" type="ORF">PGLA1383_LOCUS1138</name>
    <name evidence="3" type="ORF">PGLA2088_LOCUS49108</name>
</gene>
<dbReference type="Proteomes" id="UP000626109">
    <property type="component" value="Unassembled WGS sequence"/>
</dbReference>
<name>A0A813D3M7_POLGL</name>
<protein>
    <submittedName>
        <fullName evidence="2">Uncharacterized protein</fullName>
    </submittedName>
</protein>
<feature type="compositionally biased region" description="Low complexity" evidence="1">
    <location>
        <begin position="160"/>
        <end position="171"/>
    </location>
</feature>
<evidence type="ECO:0000313" key="2">
    <source>
        <dbReference type="EMBL" id="CAE8582136.1"/>
    </source>
</evidence>
<sequence>MDVHARLLQLIHQMTEELRAREFQNMILSSEKEKLQRRVEKPPTPQTLLRDPVRACTGQKFLDRATYRRDHQFRQSLRRTGGEPTTATTQTTTTTTTNNNKNNNNNNNSVPARSEAPLGPERPVRPVRPRSAASCRQPPAQEPEVQVPWLSADRARRTARQQARISAQSRAPRNRPNSFEDSYGKAVTQAAARTSDTAGHRPHRAVAAHSQAQSPSVLRCRLCGFSEAAMATEEWQPSFEADLARLLGE</sequence>